<name>A0A0G1IMC7_9BACT</name>
<gene>
    <name evidence="1" type="ORF">UW53_C0002G0032</name>
</gene>
<proteinExistence type="predicted"/>
<dbReference type="AlphaFoldDB" id="A0A0G1IMC7"/>
<reference evidence="1 2" key="1">
    <citation type="journal article" date="2015" name="Nature">
        <title>rRNA introns, odd ribosomes, and small enigmatic genomes across a large radiation of phyla.</title>
        <authorList>
            <person name="Brown C.T."/>
            <person name="Hug L.A."/>
            <person name="Thomas B.C."/>
            <person name="Sharon I."/>
            <person name="Castelle C.J."/>
            <person name="Singh A."/>
            <person name="Wilkins M.J."/>
            <person name="Williams K.H."/>
            <person name="Banfield J.F."/>
        </authorList>
    </citation>
    <scope>NUCLEOTIDE SEQUENCE [LARGE SCALE GENOMIC DNA]</scope>
</reference>
<evidence type="ECO:0008006" key="3">
    <source>
        <dbReference type="Google" id="ProtNLM"/>
    </source>
</evidence>
<sequence>MKRILLLGLIAVFIIFTDNVYAELDLAKAEKVLDKFSKKEIEMMASIPEKPYFLLSLEPQKTQWDQYQELRRMWRTKVLRYEPVGGTLIDRSAPGYRADSTLQGDVSMFGRDVHIVYLGHHFTRDGMYALWVKEGEKNLAEFSSLYEQYKVRWVNGAISDAEWSAVRQILGWAQFEKVKEYIQNTVARRSVEANVKYYEDFGFLKKVLDNRAKILDDPAYPTRLDEVVDFQNNLKLSDILPVPYVRPQDFVPDLFIIGPGQFQGGLAYFRLPETEGVVYVSLDSLMYEYVVGRSRITMHEFTHANPYLQNSILGAYFDLEVWDDMATGLYPATISEFLLQPYFVHWRDLVKIYFGYDTDEVLRRLYPMTLDSVGLTDVNREGFEKNAERVEKITKELKGFVEKFLVEFYTEQFFWSAVNVKFCDNAAALRINFALNYEPAGLFDPDKKDKDGKVIPPEVQTREWLMREEEAGRIDRLAEEAMKQTGSKVKLENDMPKLFSAQDAKCPADSKLLLLPKKEQAEAKKMLEKLWEDAKQGDFVARLFLRRATGNGGLPR</sequence>
<comment type="caution">
    <text evidence="1">The sequence shown here is derived from an EMBL/GenBank/DDBJ whole genome shotgun (WGS) entry which is preliminary data.</text>
</comment>
<protein>
    <recommendedName>
        <fullName evidence="3">DUF4932 domain-containing protein</fullName>
    </recommendedName>
</protein>
<evidence type="ECO:0000313" key="1">
    <source>
        <dbReference type="EMBL" id="KKT60280.1"/>
    </source>
</evidence>
<dbReference type="Proteomes" id="UP000034087">
    <property type="component" value="Unassembled WGS sequence"/>
</dbReference>
<organism evidence="1 2">
    <name type="scientific">Candidatus Giovannonibacteria bacterium GW2011_GWA1_44_25</name>
    <dbReference type="NCBI Taxonomy" id="1618645"/>
    <lineage>
        <taxon>Bacteria</taxon>
        <taxon>Candidatus Giovannoniibacteriota</taxon>
    </lineage>
</organism>
<dbReference type="EMBL" id="LCIR01000002">
    <property type="protein sequence ID" value="KKT60280.1"/>
    <property type="molecule type" value="Genomic_DNA"/>
</dbReference>
<evidence type="ECO:0000313" key="2">
    <source>
        <dbReference type="Proteomes" id="UP000034087"/>
    </source>
</evidence>
<accession>A0A0G1IMC7</accession>